<comment type="caution">
    <text evidence="1">The sequence shown here is derived from an EMBL/GenBank/DDBJ whole genome shotgun (WGS) entry which is preliminary data.</text>
</comment>
<dbReference type="EMBL" id="JAYMYR010000010">
    <property type="protein sequence ID" value="KAK7334460.1"/>
    <property type="molecule type" value="Genomic_DNA"/>
</dbReference>
<dbReference type="AlphaFoldDB" id="A0AAN9QE64"/>
<name>A0AAN9QE64_PHACN</name>
<accession>A0AAN9QE64</accession>
<dbReference type="Proteomes" id="UP001374584">
    <property type="component" value="Unassembled WGS sequence"/>
</dbReference>
<protein>
    <submittedName>
        <fullName evidence="1">Uncharacterized protein</fullName>
    </submittedName>
</protein>
<evidence type="ECO:0000313" key="2">
    <source>
        <dbReference type="Proteomes" id="UP001374584"/>
    </source>
</evidence>
<keyword evidence="2" id="KW-1185">Reference proteome</keyword>
<evidence type="ECO:0000313" key="1">
    <source>
        <dbReference type="EMBL" id="KAK7334460.1"/>
    </source>
</evidence>
<proteinExistence type="predicted"/>
<gene>
    <name evidence="1" type="ORF">VNO80_26217</name>
</gene>
<organism evidence="1 2">
    <name type="scientific">Phaseolus coccineus</name>
    <name type="common">Scarlet runner bean</name>
    <name type="synonym">Phaseolus multiflorus</name>
    <dbReference type="NCBI Taxonomy" id="3886"/>
    <lineage>
        <taxon>Eukaryota</taxon>
        <taxon>Viridiplantae</taxon>
        <taxon>Streptophyta</taxon>
        <taxon>Embryophyta</taxon>
        <taxon>Tracheophyta</taxon>
        <taxon>Spermatophyta</taxon>
        <taxon>Magnoliopsida</taxon>
        <taxon>eudicotyledons</taxon>
        <taxon>Gunneridae</taxon>
        <taxon>Pentapetalae</taxon>
        <taxon>rosids</taxon>
        <taxon>fabids</taxon>
        <taxon>Fabales</taxon>
        <taxon>Fabaceae</taxon>
        <taxon>Papilionoideae</taxon>
        <taxon>50 kb inversion clade</taxon>
        <taxon>NPAAA clade</taxon>
        <taxon>indigoferoid/millettioid clade</taxon>
        <taxon>Phaseoleae</taxon>
        <taxon>Phaseolus</taxon>
    </lineage>
</organism>
<reference evidence="1 2" key="1">
    <citation type="submission" date="2024-01" db="EMBL/GenBank/DDBJ databases">
        <title>The genomes of 5 underutilized Papilionoideae crops provide insights into root nodulation and disease resistanc.</title>
        <authorList>
            <person name="Jiang F."/>
        </authorList>
    </citation>
    <scope>NUCLEOTIDE SEQUENCE [LARGE SCALE GENOMIC DNA]</scope>
    <source>
        <strain evidence="1">JINMINGXINNONG_FW02</strain>
        <tissue evidence="1">Leaves</tissue>
    </source>
</reference>
<sequence>MCCCQCVEREGMYRRLEGDVSENGMESKKYAVCGWFVMLRISVFTSKSFCLWRQIIIEHIIHDVLCFLPLTCPLTVLVKE</sequence>